<evidence type="ECO:0000256" key="15">
    <source>
        <dbReference type="ARBA" id="ARBA00082112"/>
    </source>
</evidence>
<accession>A0A4R5P7M7</accession>
<comment type="pathway">
    <text evidence="2">Amino-acid biosynthesis; L-cysteine biosynthesis.</text>
</comment>
<evidence type="ECO:0000313" key="19">
    <source>
        <dbReference type="EMBL" id="TDH19388.1"/>
    </source>
</evidence>
<dbReference type="PANTHER" id="PTHR10314">
    <property type="entry name" value="CYSTATHIONINE BETA-SYNTHASE"/>
    <property type="match status" value="1"/>
</dbReference>
<keyword evidence="5" id="KW-0028">Amino-acid biosynthesis</keyword>
<dbReference type="InterPro" id="IPR005856">
    <property type="entry name" value="Cys_synth"/>
</dbReference>
<feature type="binding site" evidence="16">
    <location>
        <position position="82"/>
    </location>
    <ligand>
        <name>pyridoxal 5'-phosphate</name>
        <dbReference type="ChEBI" id="CHEBI:597326"/>
    </ligand>
</feature>
<evidence type="ECO:0000256" key="10">
    <source>
        <dbReference type="ARBA" id="ARBA00066837"/>
    </source>
</evidence>
<dbReference type="Gene3D" id="3.40.50.1100">
    <property type="match status" value="2"/>
</dbReference>
<dbReference type="Pfam" id="PF00291">
    <property type="entry name" value="PALP"/>
    <property type="match status" value="1"/>
</dbReference>
<organism evidence="19 20">
    <name type="scientific">Mycobacteroides franklinii</name>
    <dbReference type="NCBI Taxonomy" id="948102"/>
    <lineage>
        <taxon>Bacteria</taxon>
        <taxon>Bacillati</taxon>
        <taxon>Actinomycetota</taxon>
        <taxon>Actinomycetes</taxon>
        <taxon>Mycobacteriales</taxon>
        <taxon>Mycobacteriaceae</taxon>
        <taxon>Mycobacteroides</taxon>
    </lineage>
</organism>
<reference evidence="19 20" key="1">
    <citation type="journal article" date="2019" name="Sci. Rep.">
        <title>Extended insight into the Mycobacterium chelonae-abscessus complex through whole genome sequencing of Mycobacterium salmoniphilum outbreak and Mycobacterium salmoniphilum-like strains.</title>
        <authorList>
            <person name="Behra P.R.K."/>
            <person name="Das S."/>
            <person name="Pettersson B.M.F."/>
            <person name="Shirreff L."/>
            <person name="DuCote T."/>
            <person name="Jacobsson K.G."/>
            <person name="Ennis D.G."/>
            <person name="Kirsebom L.A."/>
        </authorList>
    </citation>
    <scope>NUCLEOTIDE SEQUENCE [LARGE SCALE GENOMIC DNA]</scope>
    <source>
        <strain evidence="19 20">DSM 45524</strain>
    </source>
</reference>
<comment type="similarity">
    <text evidence="3">Belongs to the cysteine synthase/cystathionine beta-synthase family.</text>
</comment>
<dbReference type="Proteomes" id="UP000295627">
    <property type="component" value="Unassembled WGS sequence"/>
</dbReference>
<evidence type="ECO:0000256" key="1">
    <source>
        <dbReference type="ARBA" id="ARBA00001933"/>
    </source>
</evidence>
<dbReference type="InterPro" id="IPR036052">
    <property type="entry name" value="TrpB-like_PALP_sf"/>
</dbReference>
<comment type="subunit">
    <text evidence="4">Homodimer.</text>
</comment>
<sequence>MTRYNSLLQALGNTPLVGLQRLSPRWDSGGDGSPHVRLWAKLEDRNPTGSIKDRPALRMIEQAEQDGLLEPGATILEPTSGNTGISMAMAAQLKGYTMICVMPENTSIERRQLLELYGARIIFSPAEGGSNTAVATAKELAAQNPSWVMLYQYGNPANADAHYRGTGPEILADLPEITHFVAGLGTTGTLMGTGRFLRENVPGVQIVAAEPRYGEGVYALRNIDEGFVPELYDPEVLTTRFSVGSFDAVRRTRELVQVEGIFAGISTGAILHAALGMAAKAVKAGERADIAFVVADAGWKYLSTGAYAGTVDDAEDALEGQLWA</sequence>
<dbReference type="InterPro" id="IPR001926">
    <property type="entry name" value="TrpB-like_PALP"/>
</dbReference>
<gene>
    <name evidence="19" type="ORF">EJ571_22830</name>
</gene>
<comment type="catalytic activity">
    <reaction evidence="9">
        <text>[CysO sulfur-carrier protein]-C-terminal-Gly-aminoethanethioate + O-phospho-L-serine + H(+) = [CysO sulfur-carrier protein]-Gly-NH-CH2-C(O)-S-L-Cys + phosphate</text>
        <dbReference type="Rhea" id="RHEA:48740"/>
        <dbReference type="Rhea" id="RHEA-COMP:12207"/>
        <dbReference type="Rhea" id="RHEA-COMP:19917"/>
        <dbReference type="ChEBI" id="CHEBI:15378"/>
        <dbReference type="ChEBI" id="CHEBI:43474"/>
        <dbReference type="ChEBI" id="CHEBI:57524"/>
        <dbReference type="ChEBI" id="CHEBI:90783"/>
        <dbReference type="ChEBI" id="CHEBI:232372"/>
        <dbReference type="EC" id="2.5.1.113"/>
    </reaction>
</comment>
<evidence type="ECO:0000256" key="9">
    <source>
        <dbReference type="ARBA" id="ARBA00051675"/>
    </source>
</evidence>
<dbReference type="GO" id="GO:0004124">
    <property type="term" value="F:cysteine synthase activity"/>
    <property type="evidence" value="ECO:0007669"/>
    <property type="project" value="InterPro"/>
</dbReference>
<evidence type="ECO:0000256" key="11">
    <source>
        <dbReference type="ARBA" id="ARBA00067947"/>
    </source>
</evidence>
<evidence type="ECO:0000313" key="20">
    <source>
        <dbReference type="Proteomes" id="UP000295627"/>
    </source>
</evidence>
<keyword evidence="8" id="KW-0198">Cysteine biosynthesis</keyword>
<dbReference type="InterPro" id="IPR001216">
    <property type="entry name" value="P-phosphate_BS"/>
</dbReference>
<evidence type="ECO:0000256" key="2">
    <source>
        <dbReference type="ARBA" id="ARBA00004895"/>
    </source>
</evidence>
<evidence type="ECO:0000256" key="4">
    <source>
        <dbReference type="ARBA" id="ARBA00011738"/>
    </source>
</evidence>
<evidence type="ECO:0000256" key="3">
    <source>
        <dbReference type="ARBA" id="ARBA00007103"/>
    </source>
</evidence>
<feature type="binding site" evidence="16">
    <location>
        <position position="266"/>
    </location>
    <ligand>
        <name>pyridoxal 5'-phosphate</name>
        <dbReference type="ChEBI" id="CHEBI:597326"/>
    </ligand>
</feature>
<evidence type="ECO:0000256" key="7">
    <source>
        <dbReference type="ARBA" id="ARBA00022898"/>
    </source>
</evidence>
<dbReference type="CDD" id="cd01561">
    <property type="entry name" value="CBS_like"/>
    <property type="match status" value="1"/>
</dbReference>
<dbReference type="PROSITE" id="PS00901">
    <property type="entry name" value="CYS_SYNTHASE"/>
    <property type="match status" value="1"/>
</dbReference>
<evidence type="ECO:0000256" key="13">
    <source>
        <dbReference type="ARBA" id="ARBA00076366"/>
    </source>
</evidence>
<feature type="domain" description="Tryptophan synthase beta chain-like PALP" evidence="18">
    <location>
        <begin position="8"/>
        <end position="295"/>
    </location>
</feature>
<evidence type="ECO:0000256" key="5">
    <source>
        <dbReference type="ARBA" id="ARBA00022605"/>
    </source>
</evidence>
<keyword evidence="6 19" id="KW-0808">Transferase</keyword>
<dbReference type="InterPro" id="IPR050214">
    <property type="entry name" value="Cys_Synth/Cystath_Beta-Synth"/>
</dbReference>
<keyword evidence="7 16" id="KW-0663">Pyridoxal phosphate</keyword>
<dbReference type="AlphaFoldDB" id="A0A4R5P7M7"/>
<comment type="caution">
    <text evidence="19">The sequence shown here is derived from an EMBL/GenBank/DDBJ whole genome shotgun (WGS) entry which is preliminary data.</text>
</comment>
<evidence type="ECO:0000256" key="6">
    <source>
        <dbReference type="ARBA" id="ARBA00022679"/>
    </source>
</evidence>
<feature type="modified residue" description="N6-(pyridoxal phosphate)lysine" evidence="17">
    <location>
        <position position="52"/>
    </location>
</feature>
<dbReference type="EMBL" id="RXLR01000019">
    <property type="protein sequence ID" value="TDH19388.1"/>
    <property type="molecule type" value="Genomic_DNA"/>
</dbReference>
<feature type="binding site" evidence="16">
    <location>
        <begin position="185"/>
        <end position="189"/>
    </location>
    <ligand>
        <name>pyridoxal 5'-phosphate</name>
        <dbReference type="ChEBI" id="CHEBI:597326"/>
    </ligand>
</feature>
<evidence type="ECO:0000256" key="8">
    <source>
        <dbReference type="ARBA" id="ARBA00023192"/>
    </source>
</evidence>
<protein>
    <recommendedName>
        <fullName evidence="11">O-phosphoserine sulfhydrylase</fullName>
        <ecNumber evidence="10">2.5.1.113</ecNumber>
    </recommendedName>
    <alternativeName>
        <fullName evidence="13">CysO-thiocarboxylate-dependent cysteine synthase</fullName>
    </alternativeName>
    <alternativeName>
        <fullName evidence="14">Cysteine synthase B</fullName>
    </alternativeName>
    <alternativeName>
        <fullName evidence="12">O-phosphoserine-specific cysteine synthase</fullName>
    </alternativeName>
    <alternativeName>
        <fullName evidence="15">[CysO sulfur-carrier protein]-thiocarboxylate-dependent cysteine synthase</fullName>
    </alternativeName>
</protein>
<evidence type="ECO:0000256" key="16">
    <source>
        <dbReference type="PIRSR" id="PIRSR605856-50"/>
    </source>
</evidence>
<dbReference type="RefSeq" id="WP_078332759.1">
    <property type="nucleotide sequence ID" value="NZ_MAFQ01000001.1"/>
</dbReference>
<name>A0A4R5P7M7_9MYCO</name>
<evidence type="ECO:0000256" key="17">
    <source>
        <dbReference type="PIRSR" id="PIRSR605856-51"/>
    </source>
</evidence>
<evidence type="ECO:0000256" key="14">
    <source>
        <dbReference type="ARBA" id="ARBA00079480"/>
    </source>
</evidence>
<evidence type="ECO:0000256" key="12">
    <source>
        <dbReference type="ARBA" id="ARBA00076364"/>
    </source>
</evidence>
<dbReference type="NCBIfam" id="TIGR01136">
    <property type="entry name" value="cysKM"/>
    <property type="match status" value="1"/>
</dbReference>
<dbReference type="GO" id="GO:0006535">
    <property type="term" value="P:cysteine biosynthetic process from serine"/>
    <property type="evidence" value="ECO:0007669"/>
    <property type="project" value="InterPro"/>
</dbReference>
<dbReference type="EC" id="2.5.1.113" evidence="10"/>
<dbReference type="SUPFAM" id="SSF53686">
    <property type="entry name" value="Tryptophan synthase beta subunit-like PLP-dependent enzymes"/>
    <property type="match status" value="1"/>
</dbReference>
<proteinExistence type="inferred from homology"/>
<dbReference type="FunFam" id="3.40.50.1100:FF:000023">
    <property type="entry name" value="Cysteine synthase"/>
    <property type="match status" value="1"/>
</dbReference>
<comment type="cofactor">
    <cofactor evidence="1 16">
        <name>pyridoxal 5'-phosphate</name>
        <dbReference type="ChEBI" id="CHEBI:597326"/>
    </cofactor>
</comment>
<evidence type="ECO:0000259" key="18">
    <source>
        <dbReference type="Pfam" id="PF00291"/>
    </source>
</evidence>